<dbReference type="PATRIC" id="fig|883081.3.peg.89"/>
<dbReference type="InterPro" id="IPR009195">
    <property type="entry name" value="Uncharacterised_YjbK"/>
</dbReference>
<dbReference type="InterPro" id="IPR033469">
    <property type="entry name" value="CYTH-like_dom_sf"/>
</dbReference>
<comment type="caution">
    <text evidence="2">The sequence shown here is derived from an EMBL/GenBank/DDBJ whole genome shotgun (WGS) entry which is preliminary data.</text>
</comment>
<accession>K9ETT9</accession>
<keyword evidence="3" id="KW-1185">Reference proteome</keyword>
<dbReference type="SUPFAM" id="SSF55154">
    <property type="entry name" value="CYTH-like phosphatases"/>
    <property type="match status" value="1"/>
</dbReference>
<dbReference type="AlphaFoldDB" id="K9ETT9"/>
<dbReference type="PIRSF" id="PIRSF012526">
    <property type="entry name" value="CYTH_UCP012526"/>
    <property type="match status" value="1"/>
</dbReference>
<dbReference type="eggNOG" id="COG4116">
    <property type="taxonomic scope" value="Bacteria"/>
</dbReference>
<dbReference type="EMBL" id="AGXA01000002">
    <property type="protein sequence ID" value="EKU94357.1"/>
    <property type="molecule type" value="Genomic_DNA"/>
</dbReference>
<dbReference type="SMART" id="SM01118">
    <property type="entry name" value="CYTH"/>
    <property type="match status" value="1"/>
</dbReference>
<gene>
    <name evidence="2" type="ORF">HMPREF9698_00085</name>
</gene>
<dbReference type="CDD" id="cd07762">
    <property type="entry name" value="CYTH-like_Pase_1"/>
    <property type="match status" value="1"/>
</dbReference>
<proteinExistence type="predicted"/>
<dbReference type="PROSITE" id="PS51707">
    <property type="entry name" value="CYTH"/>
    <property type="match status" value="1"/>
</dbReference>
<dbReference type="STRING" id="883081.HMPREF9698_00085"/>
<protein>
    <recommendedName>
        <fullName evidence="1">CYTH domain-containing protein</fullName>
    </recommendedName>
</protein>
<sequence>MSQELEIEFKNLLSKDEYQDLFDSYHFSEVKPIIQENYYFDTEDLVLKEQSCSVRIRIVKEQDQAEITLKSPSHNHDQLVETTENIPLAQAQQIMKAGQVILPQSIADQLSQEGLKVSQLSLITWLKTKRFEKNYQDCLLVLDHSWYGQTSDYELELEAPSHDKGLDLFYTILLEHNIPQRDKVNKVARAFSQL</sequence>
<dbReference type="RefSeq" id="WP_003776204.1">
    <property type="nucleotide sequence ID" value="NZ_JH992957.1"/>
</dbReference>
<evidence type="ECO:0000259" key="1">
    <source>
        <dbReference type="PROSITE" id="PS51707"/>
    </source>
</evidence>
<dbReference type="Gene3D" id="2.40.320.10">
    <property type="entry name" value="Hypothetical Protein Pfu-838710-001"/>
    <property type="match status" value="1"/>
</dbReference>
<evidence type="ECO:0000313" key="2">
    <source>
        <dbReference type="EMBL" id="EKU94357.1"/>
    </source>
</evidence>
<reference evidence="2 3" key="1">
    <citation type="submission" date="2012-09" db="EMBL/GenBank/DDBJ databases">
        <title>The Genome Sequence of Alloiococcus otitis ATCC 51267.</title>
        <authorList>
            <consortium name="The Broad Institute Genome Sequencing Platform"/>
            <person name="Earl A."/>
            <person name="Ward D."/>
            <person name="Feldgarden M."/>
            <person name="Gevers D."/>
            <person name="Huys G."/>
            <person name="Walker B."/>
            <person name="Young S.K."/>
            <person name="Zeng Q."/>
            <person name="Gargeya S."/>
            <person name="Fitzgerald M."/>
            <person name="Haas B."/>
            <person name="Abouelleil A."/>
            <person name="Alvarado L."/>
            <person name="Arachchi H.M."/>
            <person name="Berlin A.M."/>
            <person name="Chapman S.B."/>
            <person name="Goldberg J."/>
            <person name="Griggs A."/>
            <person name="Gujja S."/>
            <person name="Hansen M."/>
            <person name="Howarth C."/>
            <person name="Imamovic A."/>
            <person name="Larimer J."/>
            <person name="McCowen C."/>
            <person name="Montmayeur A."/>
            <person name="Murphy C."/>
            <person name="Neiman D."/>
            <person name="Pearson M."/>
            <person name="Priest M."/>
            <person name="Roberts A."/>
            <person name="Saif S."/>
            <person name="Shea T."/>
            <person name="Sisk P."/>
            <person name="Sykes S."/>
            <person name="Wortman J."/>
            <person name="Nusbaum C."/>
            <person name="Birren B."/>
        </authorList>
    </citation>
    <scope>NUCLEOTIDE SEQUENCE [LARGE SCALE GENOMIC DNA]</scope>
    <source>
        <strain evidence="2 3">ATCC 51267</strain>
    </source>
</reference>
<dbReference type="Pfam" id="PF01928">
    <property type="entry name" value="CYTH"/>
    <property type="match status" value="1"/>
</dbReference>
<evidence type="ECO:0000313" key="3">
    <source>
        <dbReference type="Proteomes" id="UP000009875"/>
    </source>
</evidence>
<dbReference type="HOGENOM" id="CLU_088898_1_0_9"/>
<name>K9ETT9_9LACT</name>
<organism evidence="2 3">
    <name type="scientific">Alloiococcus otitis ATCC 51267</name>
    <dbReference type="NCBI Taxonomy" id="883081"/>
    <lineage>
        <taxon>Bacteria</taxon>
        <taxon>Bacillati</taxon>
        <taxon>Bacillota</taxon>
        <taxon>Bacilli</taxon>
        <taxon>Lactobacillales</taxon>
        <taxon>Carnobacteriaceae</taxon>
        <taxon>Alloiococcus</taxon>
    </lineage>
</organism>
<dbReference type="InterPro" id="IPR023577">
    <property type="entry name" value="CYTH_domain"/>
</dbReference>
<dbReference type="Proteomes" id="UP000009875">
    <property type="component" value="Unassembled WGS sequence"/>
</dbReference>
<feature type="domain" description="CYTH" evidence="1">
    <location>
        <begin position="4"/>
        <end position="194"/>
    </location>
</feature>